<evidence type="ECO:0000256" key="1">
    <source>
        <dbReference type="ARBA" id="ARBA00004651"/>
    </source>
</evidence>
<accession>A0ABM8YBY1</accession>
<feature type="transmembrane region" description="Helical" evidence="7">
    <location>
        <begin position="125"/>
        <end position="147"/>
    </location>
</feature>
<proteinExistence type="predicted"/>
<reference evidence="9 10" key="1">
    <citation type="submission" date="2021-10" db="EMBL/GenBank/DDBJ databases">
        <authorList>
            <person name="Criscuolo A."/>
        </authorList>
    </citation>
    <scope>NUCLEOTIDE SEQUENCE [LARGE SCALE GENOMIC DNA]</scope>
    <source>
        <strain evidence="10">CIP 111899</strain>
    </source>
</reference>
<sequence length="452" mass="50270">MTNKQESLRRTITSRHIMMMALGGTIGAGLFKGSSTAIDMAGPSVIIAYLLGGMILMFVMKGMAHMALENRQARTFRDLIQPVLGKYAGYFLDWIYWKMWVLNIAAESLVAATFLQYWFPNIQIWVLALIVSIAVTIVNLFSVKLFAETEYWLALLKITVIVLFIIFGFIVLLVPFQTHTAIGFSNLSSHGGFFPNGMHGLISAMLVVIYSYGGAEMIGVTLAETKNPEKAIPKAVRGTLIRIISFYVLPFFIIVSLIPWNQVNGVPESPFVMVFKAIGIPYADHVMNTIILLAIISSMNAGLYASSRIVYTQAQDGQLPNLFTKLSRKKVPIYAILACTSSLYVGVLISLFAGSKTFNFLMGSLAYTVLCIWIIITLAYLKIRVQQWKQNIYSARHFPYTTLASLLILISILVSVVATTSIMVTIITFCIYLLITLIYFKASSRFTIKQAA</sequence>
<feature type="transmembrane region" description="Helical" evidence="7">
    <location>
        <begin position="331"/>
        <end position="353"/>
    </location>
</feature>
<dbReference type="InterPro" id="IPR004841">
    <property type="entry name" value="AA-permease/SLC12A_dom"/>
</dbReference>
<dbReference type="PANTHER" id="PTHR43495">
    <property type="entry name" value="GABA PERMEASE"/>
    <property type="match status" value="1"/>
</dbReference>
<dbReference type="Proteomes" id="UP000789423">
    <property type="component" value="Unassembled WGS sequence"/>
</dbReference>
<comment type="caution">
    <text evidence="9">The sequence shown here is derived from an EMBL/GenBank/DDBJ whole genome shotgun (WGS) entry which is preliminary data.</text>
</comment>
<evidence type="ECO:0000256" key="5">
    <source>
        <dbReference type="ARBA" id="ARBA00022989"/>
    </source>
</evidence>
<keyword evidence="10" id="KW-1185">Reference proteome</keyword>
<feature type="transmembrane region" description="Helical" evidence="7">
    <location>
        <begin position="290"/>
        <end position="311"/>
    </location>
</feature>
<evidence type="ECO:0000256" key="7">
    <source>
        <dbReference type="SAM" id="Phobius"/>
    </source>
</evidence>
<evidence type="ECO:0000256" key="2">
    <source>
        <dbReference type="ARBA" id="ARBA00022448"/>
    </source>
</evidence>
<dbReference type="Pfam" id="PF00324">
    <property type="entry name" value="AA_permease"/>
    <property type="match status" value="1"/>
</dbReference>
<dbReference type="PANTHER" id="PTHR43495:SF5">
    <property type="entry name" value="GAMMA-AMINOBUTYRIC ACID PERMEASE"/>
    <property type="match status" value="1"/>
</dbReference>
<feature type="transmembrane region" description="Helical" evidence="7">
    <location>
        <begin position="197"/>
        <end position="218"/>
    </location>
</feature>
<feature type="transmembrane region" description="Helical" evidence="7">
    <location>
        <begin position="422"/>
        <end position="440"/>
    </location>
</feature>
<keyword evidence="2" id="KW-0813">Transport</keyword>
<protein>
    <submittedName>
        <fullName evidence="9">Amino acid permease YvbW</fullName>
    </submittedName>
</protein>
<organism evidence="9 10">
    <name type="scientific">Bacillus rhizoplanae</name>
    <dbReference type="NCBI Taxonomy" id="2880966"/>
    <lineage>
        <taxon>Bacteria</taxon>
        <taxon>Bacillati</taxon>
        <taxon>Bacillota</taxon>
        <taxon>Bacilli</taxon>
        <taxon>Bacillales</taxon>
        <taxon>Bacillaceae</taxon>
        <taxon>Bacillus</taxon>
    </lineage>
</organism>
<name>A0ABM8YBY1_9BACI</name>
<feature type="transmembrane region" description="Helical" evidence="7">
    <location>
        <begin position="239"/>
        <end position="260"/>
    </location>
</feature>
<evidence type="ECO:0000256" key="4">
    <source>
        <dbReference type="ARBA" id="ARBA00022970"/>
    </source>
</evidence>
<gene>
    <name evidence="9" type="primary">yvbW_2</name>
    <name evidence="9" type="ORF">BACCIP111899_02378</name>
</gene>
<feature type="transmembrane region" description="Helical" evidence="7">
    <location>
        <begin position="397"/>
        <end position="416"/>
    </location>
</feature>
<feature type="transmembrane region" description="Helical" evidence="7">
    <location>
        <begin position="46"/>
        <end position="68"/>
    </location>
</feature>
<dbReference type="EMBL" id="CAKJTI010000010">
    <property type="protein sequence ID" value="CAG9613183.1"/>
    <property type="molecule type" value="Genomic_DNA"/>
</dbReference>
<dbReference type="RefSeq" id="WP_230575277.1">
    <property type="nucleotide sequence ID" value="NZ_CAKJTI010000010.1"/>
</dbReference>
<feature type="transmembrane region" description="Helical" evidence="7">
    <location>
        <begin position="365"/>
        <end position="385"/>
    </location>
</feature>
<keyword evidence="5 7" id="KW-1133">Transmembrane helix</keyword>
<evidence type="ECO:0000313" key="10">
    <source>
        <dbReference type="Proteomes" id="UP000789423"/>
    </source>
</evidence>
<keyword evidence="4" id="KW-0029">Amino-acid transport</keyword>
<dbReference type="PIRSF" id="PIRSF006060">
    <property type="entry name" value="AA_transporter"/>
    <property type="match status" value="1"/>
</dbReference>
<keyword evidence="6 7" id="KW-0472">Membrane</keyword>
<keyword evidence="3 7" id="KW-0812">Transmembrane</keyword>
<feature type="transmembrane region" description="Helical" evidence="7">
    <location>
        <begin position="154"/>
        <end position="177"/>
    </location>
</feature>
<evidence type="ECO:0000259" key="8">
    <source>
        <dbReference type="Pfam" id="PF00324"/>
    </source>
</evidence>
<feature type="transmembrane region" description="Helical" evidence="7">
    <location>
        <begin position="100"/>
        <end position="119"/>
    </location>
</feature>
<evidence type="ECO:0000256" key="6">
    <source>
        <dbReference type="ARBA" id="ARBA00023136"/>
    </source>
</evidence>
<evidence type="ECO:0000256" key="3">
    <source>
        <dbReference type="ARBA" id="ARBA00022692"/>
    </source>
</evidence>
<dbReference type="Gene3D" id="1.20.1740.10">
    <property type="entry name" value="Amino acid/polyamine transporter I"/>
    <property type="match status" value="1"/>
</dbReference>
<evidence type="ECO:0000313" key="9">
    <source>
        <dbReference type="EMBL" id="CAG9613183.1"/>
    </source>
</evidence>
<feature type="domain" description="Amino acid permease/ SLC12A" evidence="8">
    <location>
        <begin position="16"/>
        <end position="440"/>
    </location>
</feature>
<comment type="subcellular location">
    <subcellularLocation>
        <location evidence="1">Cell membrane</location>
        <topology evidence="1">Multi-pass membrane protein</topology>
    </subcellularLocation>
</comment>